<dbReference type="Proteomes" id="UP000008493">
    <property type="component" value="Unassembled WGS sequence"/>
</dbReference>
<name>K5Y5A3_AGABU</name>
<evidence type="ECO:0000313" key="1">
    <source>
        <dbReference type="EMBL" id="EKM83275.1"/>
    </source>
</evidence>
<reference evidence="2" key="1">
    <citation type="journal article" date="2012" name="Proc. Natl. Acad. Sci. U.S.A.">
        <title>Genome sequence of the button mushroom Agaricus bisporus reveals mechanisms governing adaptation to a humic-rich ecological niche.</title>
        <authorList>
            <person name="Morin E."/>
            <person name="Kohler A."/>
            <person name="Baker A.R."/>
            <person name="Foulongne-Oriol M."/>
            <person name="Lombard V."/>
            <person name="Nagy L.G."/>
            <person name="Ohm R.A."/>
            <person name="Patyshakuliyeva A."/>
            <person name="Brun A."/>
            <person name="Aerts A.L."/>
            <person name="Bailey A.M."/>
            <person name="Billette C."/>
            <person name="Coutinho P.M."/>
            <person name="Deakin G."/>
            <person name="Doddapaneni H."/>
            <person name="Floudas D."/>
            <person name="Grimwood J."/>
            <person name="Hilden K."/>
            <person name="Kuees U."/>
            <person name="LaButti K.M."/>
            <person name="Lapidus A."/>
            <person name="Lindquist E.A."/>
            <person name="Lucas S.M."/>
            <person name="Murat C."/>
            <person name="Riley R.W."/>
            <person name="Salamov A.A."/>
            <person name="Schmutz J."/>
            <person name="Subramanian V."/>
            <person name="Woesten H.A.B."/>
            <person name="Xu J."/>
            <person name="Eastwood D.C."/>
            <person name="Foster G.D."/>
            <person name="Sonnenberg A.S."/>
            <person name="Cullen D."/>
            <person name="de Vries R.P."/>
            <person name="Lundell T."/>
            <person name="Hibbett D.S."/>
            <person name="Henrissat B."/>
            <person name="Burton K.S."/>
            <person name="Kerrigan R.W."/>
            <person name="Challen M.P."/>
            <person name="Grigoriev I.V."/>
            <person name="Martin F."/>
        </authorList>
    </citation>
    <scope>NUCLEOTIDE SEQUENCE [LARGE SCALE GENOMIC DNA]</scope>
    <source>
        <strain evidence="2">JB137-S8 / ATCC MYA-4627 / FGSC 10392</strain>
    </source>
</reference>
<organism evidence="1 2">
    <name type="scientific">Agaricus bisporus var. burnettii (strain JB137-S8 / ATCC MYA-4627 / FGSC 10392)</name>
    <name type="common">White button mushroom</name>
    <dbReference type="NCBI Taxonomy" id="597362"/>
    <lineage>
        <taxon>Eukaryota</taxon>
        <taxon>Fungi</taxon>
        <taxon>Dikarya</taxon>
        <taxon>Basidiomycota</taxon>
        <taxon>Agaricomycotina</taxon>
        <taxon>Agaricomycetes</taxon>
        <taxon>Agaricomycetidae</taxon>
        <taxon>Agaricales</taxon>
        <taxon>Agaricineae</taxon>
        <taxon>Agaricaceae</taxon>
        <taxon>Agaricus</taxon>
    </lineage>
</organism>
<evidence type="ECO:0000313" key="2">
    <source>
        <dbReference type="Proteomes" id="UP000008493"/>
    </source>
</evidence>
<accession>K5Y5A3</accession>
<protein>
    <submittedName>
        <fullName evidence="1">Uncharacterized protein</fullName>
    </submittedName>
</protein>
<sequence>MASMISIIHLRRSRSPRLLTPTLDQDQMKRMETRLLKTLLFLKTCVSLGTSSILVSRLLRNPAWSLPRTLSGVSSHQIGRMRSCPQHRSCKLKLIVKWMSLTNSWKLIWVMIPLPHACSAVAAALLDYSLVVTTIYARIHLVCHQLCSAIRG</sequence>
<dbReference type="InParanoid" id="K5Y5A3"/>
<dbReference type="RefSeq" id="XP_007327046.1">
    <property type="nucleotide sequence ID" value="XM_007326984.1"/>
</dbReference>
<dbReference type="KEGG" id="abp:AGABI1DRAFT111709"/>
<dbReference type="GeneID" id="18823386"/>
<dbReference type="EMBL" id="JH971386">
    <property type="protein sequence ID" value="EKM83275.1"/>
    <property type="molecule type" value="Genomic_DNA"/>
</dbReference>
<gene>
    <name evidence="1" type="ORF">AGABI1DRAFT_111709</name>
</gene>
<keyword evidence="2" id="KW-1185">Reference proteome</keyword>
<dbReference type="OMA" id="PHACSAV"/>
<dbReference type="AlphaFoldDB" id="K5Y5A3"/>
<proteinExistence type="predicted"/>
<dbReference type="HOGENOM" id="CLU_1721818_0_0_1"/>